<dbReference type="AlphaFoldDB" id="A0A8J3EV38"/>
<evidence type="ECO:0000313" key="2">
    <source>
        <dbReference type="Proteomes" id="UP000650511"/>
    </source>
</evidence>
<dbReference type="Pfam" id="PF10604">
    <property type="entry name" value="Polyketide_cyc2"/>
    <property type="match status" value="1"/>
</dbReference>
<dbReference type="InterPro" id="IPR019587">
    <property type="entry name" value="Polyketide_cyclase/dehydratase"/>
</dbReference>
<dbReference type="CDD" id="cd07812">
    <property type="entry name" value="SRPBCC"/>
    <property type="match status" value="1"/>
</dbReference>
<dbReference type="SUPFAM" id="SSF55961">
    <property type="entry name" value="Bet v1-like"/>
    <property type="match status" value="1"/>
</dbReference>
<organism evidence="1 2">
    <name type="scientific">Egicoccus halophilus</name>
    <dbReference type="NCBI Taxonomy" id="1670830"/>
    <lineage>
        <taxon>Bacteria</taxon>
        <taxon>Bacillati</taxon>
        <taxon>Actinomycetota</taxon>
        <taxon>Nitriliruptoria</taxon>
        <taxon>Egicoccales</taxon>
        <taxon>Egicoccaceae</taxon>
        <taxon>Egicoccus</taxon>
    </lineage>
</organism>
<keyword evidence="2" id="KW-1185">Reference proteome</keyword>
<evidence type="ECO:0008006" key="3">
    <source>
        <dbReference type="Google" id="ProtNLM"/>
    </source>
</evidence>
<protein>
    <recommendedName>
        <fullName evidence="3">Polyketide cyclase / dehydrase and lipid transport</fullName>
    </recommendedName>
</protein>
<reference evidence="1" key="1">
    <citation type="journal article" date="2014" name="Int. J. Syst. Evol. Microbiol.">
        <title>Complete genome sequence of Corynebacterium casei LMG S-19264T (=DSM 44701T), isolated from a smear-ripened cheese.</title>
        <authorList>
            <consortium name="US DOE Joint Genome Institute (JGI-PGF)"/>
            <person name="Walter F."/>
            <person name="Albersmeier A."/>
            <person name="Kalinowski J."/>
            <person name="Ruckert C."/>
        </authorList>
    </citation>
    <scope>NUCLEOTIDE SEQUENCE</scope>
    <source>
        <strain evidence="1">CGMCC 1.14988</strain>
    </source>
</reference>
<reference evidence="1" key="2">
    <citation type="submission" date="2020-09" db="EMBL/GenBank/DDBJ databases">
        <authorList>
            <person name="Sun Q."/>
            <person name="Zhou Y."/>
        </authorList>
    </citation>
    <scope>NUCLEOTIDE SEQUENCE</scope>
    <source>
        <strain evidence="1">CGMCC 1.14988</strain>
    </source>
</reference>
<proteinExistence type="predicted"/>
<dbReference type="EMBL" id="BMHA01000013">
    <property type="protein sequence ID" value="GGI08867.1"/>
    <property type="molecule type" value="Genomic_DNA"/>
</dbReference>
<accession>A0A8J3EV38</accession>
<comment type="caution">
    <text evidence="1">The sequence shown here is derived from an EMBL/GenBank/DDBJ whole genome shotgun (WGS) entry which is preliminary data.</text>
</comment>
<dbReference type="RefSeq" id="WP_130648768.1">
    <property type="nucleotide sequence ID" value="NZ_BMHA01000013.1"/>
</dbReference>
<evidence type="ECO:0000313" key="1">
    <source>
        <dbReference type="EMBL" id="GGI08867.1"/>
    </source>
</evidence>
<dbReference type="InterPro" id="IPR023393">
    <property type="entry name" value="START-like_dom_sf"/>
</dbReference>
<dbReference type="OrthoDB" id="4823586at2"/>
<name>A0A8J3EV38_9ACTN</name>
<dbReference type="Proteomes" id="UP000650511">
    <property type="component" value="Unassembled WGS sequence"/>
</dbReference>
<sequence length="156" mass="17007">MRLEVVQDVAAPRARVWDVLTTWERQPDWMLDAKAVEVLTPAREGVGVTLRCPTNLLGVTVQDVMRVTGWEAPGYLEVTHLGSIITGTGAFVLTPLGEDVTRVTWWEQIDPPLGRLGEWGASTLVLPVLRRIFGRSLARLAALAESDPPGADAAAR</sequence>
<gene>
    <name evidence="1" type="ORF">GCM10011354_31230</name>
</gene>
<dbReference type="Gene3D" id="3.30.530.20">
    <property type="match status" value="1"/>
</dbReference>